<dbReference type="OrthoDB" id="597632at2"/>
<dbReference type="PANTHER" id="PTHR39335:SF1">
    <property type="entry name" value="BLL4220 PROTEIN"/>
    <property type="match status" value="1"/>
</dbReference>
<organism evidence="3 4">
    <name type="scientific">Nocardiopsis gilva YIM 90087</name>
    <dbReference type="NCBI Taxonomy" id="1235441"/>
    <lineage>
        <taxon>Bacteria</taxon>
        <taxon>Bacillati</taxon>
        <taxon>Actinomycetota</taxon>
        <taxon>Actinomycetes</taxon>
        <taxon>Streptosporangiales</taxon>
        <taxon>Nocardiopsidaceae</taxon>
        <taxon>Nocardiopsis</taxon>
    </lineage>
</organism>
<evidence type="ECO:0000256" key="2">
    <source>
        <dbReference type="SAM" id="SignalP"/>
    </source>
</evidence>
<feature type="region of interest" description="Disordered" evidence="1">
    <location>
        <begin position="335"/>
        <end position="368"/>
    </location>
</feature>
<feature type="compositionally biased region" description="Acidic residues" evidence="1">
    <location>
        <begin position="181"/>
        <end position="192"/>
    </location>
</feature>
<dbReference type="KEGG" id="ngv:CDO52_15520"/>
<dbReference type="RefSeq" id="WP_017619097.1">
    <property type="nucleotide sequence ID" value="NZ_ANBG01000223.1"/>
</dbReference>
<dbReference type="PANTHER" id="PTHR39335">
    <property type="entry name" value="BLL4220 PROTEIN"/>
    <property type="match status" value="1"/>
</dbReference>
<dbReference type="PROSITE" id="PS51257">
    <property type="entry name" value="PROKAR_LIPOPROTEIN"/>
    <property type="match status" value="1"/>
</dbReference>
<dbReference type="EMBL" id="CP022753">
    <property type="protein sequence ID" value="ASU84007.1"/>
    <property type="molecule type" value="Genomic_DNA"/>
</dbReference>
<feature type="compositionally biased region" description="Gly residues" evidence="1">
    <location>
        <begin position="358"/>
        <end position="368"/>
    </location>
</feature>
<dbReference type="GO" id="GO:0043448">
    <property type="term" value="P:alkane catabolic process"/>
    <property type="evidence" value="ECO:0007669"/>
    <property type="project" value="TreeGrafter"/>
</dbReference>
<evidence type="ECO:0000313" key="3">
    <source>
        <dbReference type="EMBL" id="ASU84007.1"/>
    </source>
</evidence>
<dbReference type="AlphaFoldDB" id="A0A223S7B7"/>
<feature type="compositionally biased region" description="Polar residues" evidence="1">
    <location>
        <begin position="33"/>
        <end position="42"/>
    </location>
</feature>
<dbReference type="InterPro" id="IPR005297">
    <property type="entry name" value="Lipoprotein_repeat"/>
</dbReference>
<feature type="region of interest" description="Disordered" evidence="1">
    <location>
        <begin position="26"/>
        <end position="61"/>
    </location>
</feature>
<dbReference type="Pfam" id="PF03640">
    <property type="entry name" value="Lipoprotein_15"/>
    <property type="match status" value="4"/>
</dbReference>
<name>A0A223S7B7_9ACTN</name>
<keyword evidence="2" id="KW-0732">Signal</keyword>
<reference evidence="3 4" key="1">
    <citation type="submission" date="2017-08" db="EMBL/GenBank/DDBJ databases">
        <title>The complete genome sequence of Nocardiopsis gilva YIM 90087.</title>
        <authorList>
            <person name="Yin M."/>
            <person name="Tang S."/>
        </authorList>
    </citation>
    <scope>NUCLEOTIDE SEQUENCE [LARGE SCALE GENOMIC DNA]</scope>
    <source>
        <strain evidence="3 4">YIM 90087</strain>
    </source>
</reference>
<evidence type="ECO:0000256" key="1">
    <source>
        <dbReference type="SAM" id="MobiDB-lite"/>
    </source>
</evidence>
<protein>
    <recommendedName>
        <fullName evidence="5">Lipoprotein</fullName>
    </recommendedName>
</protein>
<proteinExistence type="predicted"/>
<gene>
    <name evidence="3" type="ORF">CDO52_15520</name>
</gene>
<feature type="signal peptide" evidence="2">
    <location>
        <begin position="1"/>
        <end position="21"/>
    </location>
</feature>
<dbReference type="Proteomes" id="UP000215005">
    <property type="component" value="Chromosome"/>
</dbReference>
<sequence length="368" mass="38854">MRRTKKLMPLAVGLIATLLLAGCQNGDDAESLNPASDGQQSEAEQDGYGDESKKKSDLASPTKLKVKEDAELGQIVVDDKGFTLYRFDKDTADPPTSNCDAECEQKWPPVWAGDEVTIEGGDNSRTGTLEWENGQEQVTLGGWPLYYYAGDTAPEQTNGDAMGDAWWAVSPSGKKAKDDNGAEGESGDEGAAAEEQNSAAGGDNGGGGGERQWSPGTTVLKTKKDDKLGEIIVDGEGRTLYRFDKDTADPPATNCDAECEEKWPRLMAGKDVVLDGQKVKWDGSDSEIGLLEFPDGSCQVTLGGWPLYYYAGDEKAGDIKGEGVGDVWWTVNATGKRAKDDDGSGADASADKGEGGGDAKSYGGGGGY</sequence>
<evidence type="ECO:0008006" key="5">
    <source>
        <dbReference type="Google" id="ProtNLM"/>
    </source>
</evidence>
<evidence type="ECO:0000313" key="4">
    <source>
        <dbReference type="Proteomes" id="UP000215005"/>
    </source>
</evidence>
<feature type="region of interest" description="Disordered" evidence="1">
    <location>
        <begin position="171"/>
        <end position="220"/>
    </location>
</feature>
<feature type="chain" id="PRO_5039295153" description="Lipoprotein" evidence="2">
    <location>
        <begin position="22"/>
        <end position="368"/>
    </location>
</feature>
<accession>A0A223S7B7</accession>
<keyword evidence="4" id="KW-1185">Reference proteome</keyword>